<dbReference type="PANTHER" id="PTHR21349:SF0">
    <property type="entry name" value="LARGE RIBOSOMAL SUBUNIT PROTEIN BL21M"/>
    <property type="match status" value="1"/>
</dbReference>
<dbReference type="InterPro" id="IPR001787">
    <property type="entry name" value="Ribosomal_bL21"/>
</dbReference>
<proteinExistence type="inferred from homology"/>
<evidence type="ECO:0000256" key="2">
    <source>
        <dbReference type="ARBA" id="ARBA00022980"/>
    </source>
</evidence>
<dbReference type="GO" id="GO:0005762">
    <property type="term" value="C:mitochondrial large ribosomal subunit"/>
    <property type="evidence" value="ECO:0007669"/>
    <property type="project" value="TreeGrafter"/>
</dbReference>
<reference evidence="5" key="1">
    <citation type="submission" date="2023-08" db="EMBL/GenBank/DDBJ databases">
        <title>Draft sequence of the Babesia gibsoni genome.</title>
        <authorList>
            <person name="Yamagishi J.Y."/>
            <person name="Xuan X.X."/>
        </authorList>
    </citation>
    <scope>NUCLEOTIDE SEQUENCE</scope>
    <source>
        <strain evidence="5">Azabu</strain>
    </source>
</reference>
<keyword evidence="3" id="KW-0687">Ribonucleoprotein</keyword>
<dbReference type="GO" id="GO:0006412">
    <property type="term" value="P:translation"/>
    <property type="evidence" value="ECO:0007669"/>
    <property type="project" value="InterPro"/>
</dbReference>
<organism evidence="5 6">
    <name type="scientific">Babesia gibsoni</name>
    <dbReference type="NCBI Taxonomy" id="33632"/>
    <lineage>
        <taxon>Eukaryota</taxon>
        <taxon>Sar</taxon>
        <taxon>Alveolata</taxon>
        <taxon>Apicomplexa</taxon>
        <taxon>Aconoidasida</taxon>
        <taxon>Piroplasmida</taxon>
        <taxon>Babesiidae</taxon>
        <taxon>Babesia</taxon>
    </lineage>
</organism>
<gene>
    <name evidence="5" type="ORF">BgAZ_110480</name>
</gene>
<dbReference type="InterPro" id="IPR028909">
    <property type="entry name" value="bL21-like"/>
</dbReference>
<comment type="similarity">
    <text evidence="1">Belongs to the bacterial ribosomal protein bL21 family.</text>
</comment>
<evidence type="ECO:0000256" key="1">
    <source>
        <dbReference type="ARBA" id="ARBA00008563"/>
    </source>
</evidence>
<dbReference type="PANTHER" id="PTHR21349">
    <property type="entry name" value="50S RIBOSOMAL PROTEIN L21"/>
    <property type="match status" value="1"/>
</dbReference>
<dbReference type="EMBL" id="JAVEPI010000001">
    <property type="protein sequence ID" value="KAK1445142.1"/>
    <property type="molecule type" value="Genomic_DNA"/>
</dbReference>
<evidence type="ECO:0000256" key="4">
    <source>
        <dbReference type="ARBA" id="ARBA00044129"/>
    </source>
</evidence>
<dbReference type="SUPFAM" id="SSF141091">
    <property type="entry name" value="L21p-like"/>
    <property type="match status" value="1"/>
</dbReference>
<name>A0AAD8PH28_BABGI</name>
<dbReference type="GO" id="GO:0003735">
    <property type="term" value="F:structural constituent of ribosome"/>
    <property type="evidence" value="ECO:0007669"/>
    <property type="project" value="InterPro"/>
</dbReference>
<evidence type="ECO:0000256" key="3">
    <source>
        <dbReference type="ARBA" id="ARBA00023274"/>
    </source>
</evidence>
<dbReference type="GO" id="GO:0003723">
    <property type="term" value="F:RNA binding"/>
    <property type="evidence" value="ECO:0007669"/>
    <property type="project" value="InterPro"/>
</dbReference>
<protein>
    <recommendedName>
        <fullName evidence="4">Large ribosomal subunit protein bL21m</fullName>
    </recommendedName>
</protein>
<evidence type="ECO:0000313" key="5">
    <source>
        <dbReference type="EMBL" id="KAK1445142.1"/>
    </source>
</evidence>
<evidence type="ECO:0000313" key="6">
    <source>
        <dbReference type="Proteomes" id="UP001230268"/>
    </source>
</evidence>
<dbReference type="Proteomes" id="UP001230268">
    <property type="component" value="Unassembled WGS sequence"/>
</dbReference>
<keyword evidence="6" id="KW-1185">Reference proteome</keyword>
<accession>A0AAD8PH28</accession>
<dbReference type="InterPro" id="IPR036164">
    <property type="entry name" value="bL21-like_sf"/>
</dbReference>
<dbReference type="NCBIfam" id="TIGR00061">
    <property type="entry name" value="L21"/>
    <property type="match status" value="1"/>
</dbReference>
<sequence length="285" mass="33396">MNYFETYRDLKLRWKRTTKSRKNRVVIARKWRQPRYINPASPPTCTFIMHDRLPQTRKTRGYGRVPPKEGNREYVPGEIVLDESHNFDVYPPPEVVNRLRKPGEDIFCVFKSSAIHQHKVTKGDLVQIERLKRRSAGDKVTFGTVLLVGSKDWTIIGKPTVPYAKVHATIEQQTLCGEQLSFRYRKSRRISRFLRVRHWVTILKIDEIEIDPEMKIATSPVKPLRLLDLWANRWLYEEEKEGVKYDGNMTVAEAIYDGTEHKAGSYNRLGLTEAYRYSPDPYAKD</sequence>
<dbReference type="Pfam" id="PF00829">
    <property type="entry name" value="Ribosomal_L21p"/>
    <property type="match status" value="1"/>
</dbReference>
<keyword evidence="2" id="KW-0689">Ribosomal protein</keyword>
<dbReference type="AlphaFoldDB" id="A0AAD8PH28"/>
<comment type="caution">
    <text evidence="5">The sequence shown here is derived from an EMBL/GenBank/DDBJ whole genome shotgun (WGS) entry which is preliminary data.</text>
</comment>